<proteinExistence type="predicted"/>
<organism evidence="2">
    <name type="scientific">human gut metagenome</name>
    <dbReference type="NCBI Taxonomy" id="408170"/>
    <lineage>
        <taxon>unclassified sequences</taxon>
        <taxon>metagenomes</taxon>
        <taxon>organismal metagenomes</taxon>
    </lineage>
</organism>
<dbReference type="PROSITE" id="PS50206">
    <property type="entry name" value="RHODANESE_3"/>
    <property type="match status" value="1"/>
</dbReference>
<dbReference type="Gene3D" id="3.40.250.10">
    <property type="entry name" value="Rhodanese-like domain"/>
    <property type="match status" value="1"/>
</dbReference>
<evidence type="ECO:0000313" key="2">
    <source>
        <dbReference type="EMBL" id="EKC45770.1"/>
    </source>
</evidence>
<dbReference type="Pfam" id="PF00581">
    <property type="entry name" value="Rhodanese"/>
    <property type="match status" value="1"/>
</dbReference>
<protein>
    <submittedName>
        <fullName evidence="2">Rhodanese domain-containing protein</fullName>
    </submittedName>
</protein>
<gene>
    <name evidence="2" type="ORF">OBE_16685</name>
</gene>
<dbReference type="InterPro" id="IPR050229">
    <property type="entry name" value="GlpE_sulfurtransferase"/>
</dbReference>
<dbReference type="EMBL" id="AJWZ01011286">
    <property type="protein sequence ID" value="EKC45770.1"/>
    <property type="molecule type" value="Genomic_DNA"/>
</dbReference>
<dbReference type="SUPFAM" id="SSF52821">
    <property type="entry name" value="Rhodanese/Cell cycle control phosphatase"/>
    <property type="match status" value="1"/>
</dbReference>
<dbReference type="CDD" id="cd00158">
    <property type="entry name" value="RHOD"/>
    <property type="match status" value="1"/>
</dbReference>
<dbReference type="InterPro" id="IPR001763">
    <property type="entry name" value="Rhodanese-like_dom"/>
</dbReference>
<dbReference type="PANTHER" id="PTHR43031">
    <property type="entry name" value="FAD-DEPENDENT OXIDOREDUCTASE"/>
    <property type="match status" value="1"/>
</dbReference>
<dbReference type="SMART" id="SM00450">
    <property type="entry name" value="RHOD"/>
    <property type="match status" value="1"/>
</dbReference>
<feature type="domain" description="Rhodanese" evidence="1">
    <location>
        <begin position="9"/>
        <end position="90"/>
    </location>
</feature>
<comment type="caution">
    <text evidence="2">The sequence shown here is derived from an EMBL/GenBank/DDBJ whole genome shotgun (WGS) entry which is preliminary data.</text>
</comment>
<dbReference type="InterPro" id="IPR036873">
    <property type="entry name" value="Rhodanese-like_dom_sf"/>
</dbReference>
<dbReference type="AlphaFoldDB" id="K1RW42"/>
<sequence length="92" mass="10588">MEITFLDAKDKNSLFIDIRSAYKYLQGTIPGSINIVENIILLNPEKYLKKENNYVVFCDYGNRSKKVSNYLNNIGYKVYSLKDGYSGYVGKI</sequence>
<evidence type="ECO:0000259" key="1">
    <source>
        <dbReference type="PROSITE" id="PS50206"/>
    </source>
</evidence>
<dbReference type="PANTHER" id="PTHR43031:SF1">
    <property type="entry name" value="PYRIDINE NUCLEOTIDE-DISULPHIDE OXIDOREDUCTASE"/>
    <property type="match status" value="1"/>
</dbReference>
<accession>K1RW42</accession>
<name>K1RW42_9ZZZZ</name>
<reference evidence="2" key="1">
    <citation type="journal article" date="2013" name="Environ. Microbiol.">
        <title>Microbiota from the distal guts of lean and obese adolescents exhibit partial functional redundancy besides clear differences in community structure.</title>
        <authorList>
            <person name="Ferrer M."/>
            <person name="Ruiz A."/>
            <person name="Lanza F."/>
            <person name="Haange S.B."/>
            <person name="Oberbach A."/>
            <person name="Till H."/>
            <person name="Bargiela R."/>
            <person name="Campoy C."/>
            <person name="Segura M.T."/>
            <person name="Richter M."/>
            <person name="von Bergen M."/>
            <person name="Seifert J."/>
            <person name="Suarez A."/>
        </authorList>
    </citation>
    <scope>NUCLEOTIDE SEQUENCE</scope>
</reference>